<dbReference type="Pfam" id="PF00119">
    <property type="entry name" value="ATP-synt_A"/>
    <property type="match status" value="1"/>
</dbReference>
<evidence type="ECO:0000256" key="7">
    <source>
        <dbReference type="ARBA" id="ARBA00022989"/>
    </source>
</evidence>
<dbReference type="NCBIfam" id="TIGR01131">
    <property type="entry name" value="ATP_synt_6_or_A"/>
    <property type="match status" value="1"/>
</dbReference>
<protein>
    <recommendedName>
        <fullName evidence="11">ATP synthase subunit a</fullName>
    </recommendedName>
</protein>
<dbReference type="CDD" id="cd00310">
    <property type="entry name" value="ATP-synt_Fo_a_6"/>
    <property type="match status" value="1"/>
</dbReference>
<keyword evidence="3" id="KW-0813">Transport</keyword>
<keyword evidence="10" id="KW-0066">ATP synthesis</keyword>
<proteinExistence type="inferred from homology"/>
<dbReference type="HAMAP" id="MF_01393">
    <property type="entry name" value="ATP_synth_a_bact"/>
    <property type="match status" value="1"/>
</dbReference>
<dbReference type="FunFam" id="1.20.120.220:FF:000003">
    <property type="entry name" value="ATP synthase subunit a"/>
    <property type="match status" value="1"/>
</dbReference>
<gene>
    <name evidence="13" type="primary">atp6</name>
    <name evidence="13" type="ORF">BGL49_036</name>
</gene>
<evidence type="ECO:0000256" key="1">
    <source>
        <dbReference type="ARBA" id="ARBA00004448"/>
    </source>
</evidence>
<dbReference type="AlphaFoldDB" id="A0A1J0RD73"/>
<keyword evidence="8" id="KW-0406">Ion transport</keyword>
<evidence type="ECO:0000256" key="2">
    <source>
        <dbReference type="ARBA" id="ARBA00006810"/>
    </source>
</evidence>
<dbReference type="NCBIfam" id="NF004482">
    <property type="entry name" value="PRK05815.2-4"/>
    <property type="match status" value="1"/>
</dbReference>
<dbReference type="RefSeq" id="YP_009326074.1">
    <property type="nucleotide sequence ID" value="NC_032029.1"/>
</dbReference>
<feature type="transmembrane region" description="Helical" evidence="12">
    <location>
        <begin position="219"/>
        <end position="249"/>
    </location>
</feature>
<evidence type="ECO:0000256" key="11">
    <source>
        <dbReference type="RuleBase" id="RU004450"/>
    </source>
</evidence>
<dbReference type="PANTHER" id="PTHR11410">
    <property type="entry name" value="ATP SYNTHASE SUBUNIT A"/>
    <property type="match status" value="1"/>
</dbReference>
<keyword evidence="6" id="KW-0375">Hydrogen ion transport</keyword>
<organism evidence="13">
    <name type="scientific">Asterionella formosa</name>
    <dbReference type="NCBI Taxonomy" id="210441"/>
    <lineage>
        <taxon>Eukaryota</taxon>
        <taxon>Sar</taxon>
        <taxon>Stramenopiles</taxon>
        <taxon>Ochrophyta</taxon>
        <taxon>Bacillariophyta</taxon>
        <taxon>Fragilariophyceae</taxon>
        <taxon>Fragilariophycidae</taxon>
        <taxon>Fragilariales</taxon>
        <taxon>Fragilariaceae</taxon>
        <taxon>Asterionella</taxon>
    </lineage>
</organism>
<feature type="transmembrane region" description="Helical" evidence="12">
    <location>
        <begin position="90"/>
        <end position="115"/>
    </location>
</feature>
<dbReference type="EMBL" id="KY021079">
    <property type="protein sequence ID" value="APD75835.1"/>
    <property type="molecule type" value="Genomic_DNA"/>
</dbReference>
<dbReference type="GO" id="GO:0045259">
    <property type="term" value="C:proton-transporting ATP synthase complex"/>
    <property type="evidence" value="ECO:0007669"/>
    <property type="project" value="UniProtKB-KW"/>
</dbReference>
<evidence type="ECO:0000256" key="8">
    <source>
        <dbReference type="ARBA" id="ARBA00023065"/>
    </source>
</evidence>
<feature type="transmembrane region" description="Helical" evidence="12">
    <location>
        <begin position="21"/>
        <end position="43"/>
    </location>
</feature>
<keyword evidence="5 12" id="KW-0812">Transmembrane</keyword>
<evidence type="ECO:0000256" key="6">
    <source>
        <dbReference type="ARBA" id="ARBA00022781"/>
    </source>
</evidence>
<sequence length="255" mass="29301">MWTPLEQFQIISLVSLKMFNLDLSITNLLIVFLLLLFFFIATLQTTSKYFTYLKGYFFFIVPNTWQFFIEIIYATVLKLLFDNLNQHGEIYFPFISMVFLFILFCNLIGLVPYSFTVTSHLIVTFSMSFSIFIGINIIGFKHYKQKLLSLFLPANTSFLLALILVPIEFISYIAKPISLGVRLFINLMAGHTLLKVIVGFSWSILLIEDTLSIIQIVPLIILIILMGLELAVAVIQAYVFTILTCIYLNDSINLH</sequence>
<dbReference type="SUPFAM" id="SSF81336">
    <property type="entry name" value="F1F0 ATP synthase subunit A"/>
    <property type="match status" value="1"/>
</dbReference>
<keyword evidence="9 12" id="KW-0472">Membrane</keyword>
<evidence type="ECO:0000256" key="5">
    <source>
        <dbReference type="ARBA" id="ARBA00022692"/>
    </source>
</evidence>
<reference evidence="13" key="1">
    <citation type="submission" date="2016-10" db="EMBL/GenBank/DDBJ databases">
        <title>Complete mitochondrial genome of the freshwater diatom Asterionella formosa.</title>
        <authorList>
            <person name="Villain A."/>
            <person name="Kojadinovic M."/>
            <person name="Puppo C."/>
            <person name="Prioretti L."/>
            <person name="Hubert P."/>
            <person name="Zhang Y."/>
            <person name="Gregori G."/>
            <person name="Roulet A."/>
            <person name="Roques C."/>
            <person name="Claverie J.-M."/>
            <person name="Gontero B."/>
            <person name="Blanc G."/>
        </authorList>
    </citation>
    <scope>NUCLEOTIDE SEQUENCE</scope>
    <source>
        <strain evidence="13">BGM1</strain>
    </source>
</reference>
<keyword evidence="13" id="KW-0496">Mitochondrion</keyword>
<dbReference type="GO" id="GO:0005743">
    <property type="term" value="C:mitochondrial inner membrane"/>
    <property type="evidence" value="ECO:0007669"/>
    <property type="project" value="UniProtKB-SubCell"/>
</dbReference>
<geneLocation type="mitochondrion" evidence="13"/>
<dbReference type="InterPro" id="IPR000568">
    <property type="entry name" value="ATP_synth_F0_asu"/>
</dbReference>
<comment type="similarity">
    <text evidence="2">Belongs to the ATPase A chain family.</text>
</comment>
<name>A0A1J0RD73_9STRA</name>
<feature type="transmembrane region" description="Helical" evidence="12">
    <location>
        <begin position="183"/>
        <end position="207"/>
    </location>
</feature>
<evidence type="ECO:0000256" key="10">
    <source>
        <dbReference type="ARBA" id="ARBA00023310"/>
    </source>
</evidence>
<keyword evidence="4" id="KW-0138">CF(0)</keyword>
<dbReference type="Gene3D" id="1.20.120.220">
    <property type="entry name" value="ATP synthase, F0 complex, subunit A"/>
    <property type="match status" value="1"/>
</dbReference>
<evidence type="ECO:0000256" key="4">
    <source>
        <dbReference type="ARBA" id="ARBA00022547"/>
    </source>
</evidence>
<evidence type="ECO:0000256" key="9">
    <source>
        <dbReference type="ARBA" id="ARBA00023136"/>
    </source>
</evidence>
<dbReference type="GeneID" id="30510712"/>
<evidence type="ECO:0000313" key="13">
    <source>
        <dbReference type="EMBL" id="APD75835.1"/>
    </source>
</evidence>
<accession>A0A1J0RD73</accession>
<feature type="transmembrane region" description="Helical" evidence="12">
    <location>
        <begin position="147"/>
        <end position="171"/>
    </location>
</feature>
<evidence type="ECO:0000256" key="12">
    <source>
        <dbReference type="SAM" id="Phobius"/>
    </source>
</evidence>
<feature type="transmembrane region" description="Helical" evidence="12">
    <location>
        <begin position="55"/>
        <end position="81"/>
    </location>
</feature>
<dbReference type="PRINTS" id="PR00123">
    <property type="entry name" value="ATPASEA"/>
</dbReference>
<dbReference type="InterPro" id="IPR035908">
    <property type="entry name" value="F0_ATP_A_sf"/>
</dbReference>
<keyword evidence="7 12" id="KW-1133">Transmembrane helix</keyword>
<comment type="subcellular location">
    <subcellularLocation>
        <location evidence="1 11">Mitochondrion inner membrane</location>
        <topology evidence="1 11">Multi-pass membrane protein</topology>
    </subcellularLocation>
</comment>
<dbReference type="GO" id="GO:0046933">
    <property type="term" value="F:proton-transporting ATP synthase activity, rotational mechanism"/>
    <property type="evidence" value="ECO:0007669"/>
    <property type="project" value="TreeGrafter"/>
</dbReference>
<dbReference type="PANTHER" id="PTHR11410:SF0">
    <property type="entry name" value="ATP SYNTHASE SUBUNIT A"/>
    <property type="match status" value="1"/>
</dbReference>
<feature type="transmembrane region" description="Helical" evidence="12">
    <location>
        <begin position="121"/>
        <end position="140"/>
    </location>
</feature>
<evidence type="ECO:0000256" key="3">
    <source>
        <dbReference type="ARBA" id="ARBA00022448"/>
    </source>
</evidence>
<dbReference type="InterPro" id="IPR045083">
    <property type="entry name" value="ATP_synth_F0_asu_bact/mt"/>
</dbReference>